<gene>
    <name evidence="11" type="primary">106054009</name>
</gene>
<keyword evidence="2" id="KW-0436">Ligase</keyword>
<dbReference type="EC" id="6.1.1.10" evidence="1"/>
<keyword evidence="3" id="KW-0547">Nucleotide-binding</keyword>
<evidence type="ECO:0000256" key="7">
    <source>
        <dbReference type="ARBA" id="ARBA00026124"/>
    </source>
</evidence>
<dbReference type="KEGG" id="bgt:106054009"/>
<evidence type="ECO:0000256" key="8">
    <source>
        <dbReference type="ARBA" id="ARBA00030331"/>
    </source>
</evidence>
<keyword evidence="6" id="KW-0030">Aminoacyl-tRNA synthetase</keyword>
<dbReference type="GO" id="GO:0005739">
    <property type="term" value="C:mitochondrion"/>
    <property type="evidence" value="ECO:0007669"/>
    <property type="project" value="UniProtKB-ARBA"/>
</dbReference>
<dbReference type="InterPro" id="IPR023457">
    <property type="entry name" value="Met-tRNA_synth_2"/>
</dbReference>
<organism evidence="11 12">
    <name type="scientific">Biomphalaria glabrata</name>
    <name type="common">Bloodfluke planorb</name>
    <name type="synonym">Freshwater snail</name>
    <dbReference type="NCBI Taxonomy" id="6526"/>
    <lineage>
        <taxon>Eukaryota</taxon>
        <taxon>Metazoa</taxon>
        <taxon>Spiralia</taxon>
        <taxon>Lophotrochozoa</taxon>
        <taxon>Mollusca</taxon>
        <taxon>Gastropoda</taxon>
        <taxon>Heterobranchia</taxon>
        <taxon>Euthyneura</taxon>
        <taxon>Panpulmonata</taxon>
        <taxon>Hygrophila</taxon>
        <taxon>Lymnaeoidea</taxon>
        <taxon>Planorbidae</taxon>
        <taxon>Biomphalaria</taxon>
    </lineage>
</organism>
<dbReference type="Gene3D" id="3.40.50.620">
    <property type="entry name" value="HUPs"/>
    <property type="match status" value="1"/>
</dbReference>
<evidence type="ECO:0000256" key="9">
    <source>
        <dbReference type="ARBA" id="ARBA00047364"/>
    </source>
</evidence>
<dbReference type="VEuPathDB" id="VectorBase:BGLAX_045496"/>
<evidence type="ECO:0000259" key="10">
    <source>
        <dbReference type="Pfam" id="PF09334"/>
    </source>
</evidence>
<keyword evidence="5" id="KW-0648">Protein biosynthesis</keyword>
<dbReference type="PRINTS" id="PR01041">
    <property type="entry name" value="TRNASYNTHMET"/>
</dbReference>
<accession>A0A2C9LPB3</accession>
<proteinExistence type="predicted"/>
<dbReference type="SUPFAM" id="SSF52374">
    <property type="entry name" value="Nucleotidylyl transferase"/>
    <property type="match status" value="1"/>
</dbReference>
<dbReference type="GO" id="GO:0004825">
    <property type="term" value="F:methionine-tRNA ligase activity"/>
    <property type="evidence" value="ECO:0007669"/>
    <property type="project" value="UniProtKB-EC"/>
</dbReference>
<dbReference type="GO" id="GO:0006431">
    <property type="term" value="P:methionyl-tRNA aminoacylation"/>
    <property type="evidence" value="ECO:0007669"/>
    <property type="project" value="InterPro"/>
</dbReference>
<dbReference type="Gene3D" id="2.170.220.10">
    <property type="match status" value="1"/>
</dbReference>
<dbReference type="VEuPathDB" id="VectorBase:BGLB033475"/>
<dbReference type="EnsemblMetazoa" id="BGLB033475-RA">
    <property type="protein sequence ID" value="BGLB033475-PA"/>
    <property type="gene ID" value="BGLB033475"/>
</dbReference>
<dbReference type="STRING" id="6526.A0A2C9LPB3"/>
<dbReference type="GO" id="GO:0005524">
    <property type="term" value="F:ATP binding"/>
    <property type="evidence" value="ECO:0007669"/>
    <property type="project" value="UniProtKB-KW"/>
</dbReference>
<evidence type="ECO:0000256" key="5">
    <source>
        <dbReference type="ARBA" id="ARBA00022917"/>
    </source>
</evidence>
<dbReference type="PANTHER" id="PTHR43326">
    <property type="entry name" value="METHIONYL-TRNA SYNTHETASE"/>
    <property type="match status" value="1"/>
</dbReference>
<name>A0A2C9LPB3_BIOGL</name>
<evidence type="ECO:0000256" key="4">
    <source>
        <dbReference type="ARBA" id="ARBA00022840"/>
    </source>
</evidence>
<sequence>MQLFLLFGLHEKGHIYKGSYSGWYSVSDEAFLTDADVEEKTLSDGSVVKISKASGHVVTWTEEQNYLFKLTDLQADLIHWLNTSKPIFPQRFEPAVRNMLQHLPDLSLTRDRSRLPWGIPVPGDDTQTIYVWLDALVNYLTVTGYPNSKCSQWPPTYQIIGKDILKFHAVYWPAFLIAAGLEPPPKLVVHSHWLVDNVK</sequence>
<dbReference type="Proteomes" id="UP000076420">
    <property type="component" value="Unassembled WGS sequence"/>
</dbReference>
<dbReference type="InterPro" id="IPR014729">
    <property type="entry name" value="Rossmann-like_a/b/a_fold"/>
</dbReference>
<dbReference type="FunFam" id="2.170.220.10:FF:000001">
    <property type="entry name" value="methionine--tRNA ligase, mitochondrial"/>
    <property type="match status" value="1"/>
</dbReference>
<evidence type="ECO:0000256" key="3">
    <source>
        <dbReference type="ARBA" id="ARBA00022741"/>
    </source>
</evidence>
<dbReference type="PANTHER" id="PTHR43326:SF1">
    <property type="entry name" value="METHIONINE--TRNA LIGASE, MITOCHONDRIAL"/>
    <property type="match status" value="1"/>
</dbReference>
<feature type="domain" description="Methionyl/Leucyl tRNA synthetase" evidence="10">
    <location>
        <begin position="9"/>
        <end position="199"/>
    </location>
</feature>
<dbReference type="AlphaFoldDB" id="A0A2C9LPB3"/>
<evidence type="ECO:0000313" key="11">
    <source>
        <dbReference type="EnsemblMetazoa" id="BGLB033475-PA"/>
    </source>
</evidence>
<evidence type="ECO:0000256" key="6">
    <source>
        <dbReference type="ARBA" id="ARBA00023146"/>
    </source>
</evidence>
<evidence type="ECO:0000256" key="1">
    <source>
        <dbReference type="ARBA" id="ARBA00012838"/>
    </source>
</evidence>
<comment type="catalytic activity">
    <reaction evidence="9">
        <text>tRNA(Met) + L-methionine + ATP = L-methionyl-tRNA(Met) + AMP + diphosphate</text>
        <dbReference type="Rhea" id="RHEA:13481"/>
        <dbReference type="Rhea" id="RHEA-COMP:9667"/>
        <dbReference type="Rhea" id="RHEA-COMP:9698"/>
        <dbReference type="ChEBI" id="CHEBI:30616"/>
        <dbReference type="ChEBI" id="CHEBI:33019"/>
        <dbReference type="ChEBI" id="CHEBI:57844"/>
        <dbReference type="ChEBI" id="CHEBI:78442"/>
        <dbReference type="ChEBI" id="CHEBI:78530"/>
        <dbReference type="ChEBI" id="CHEBI:456215"/>
        <dbReference type="EC" id="6.1.1.10"/>
    </reaction>
</comment>
<protein>
    <recommendedName>
        <fullName evidence="7">Methionine--tRNA ligase, mitochondrial</fullName>
        <ecNumber evidence="1">6.1.1.10</ecNumber>
    </recommendedName>
    <alternativeName>
        <fullName evidence="8">Mitochondrial methionyl-tRNA synthetase</fullName>
    </alternativeName>
</protein>
<dbReference type="Pfam" id="PF09334">
    <property type="entry name" value="tRNA-synt_1g"/>
    <property type="match status" value="1"/>
</dbReference>
<reference evidence="11" key="1">
    <citation type="submission" date="2020-05" db="UniProtKB">
        <authorList>
            <consortium name="EnsemblMetazoa"/>
        </authorList>
    </citation>
    <scope>IDENTIFICATION</scope>
    <source>
        <strain evidence="11">BB02</strain>
    </source>
</reference>
<dbReference type="InterPro" id="IPR015413">
    <property type="entry name" value="Methionyl/Leucyl_tRNA_Synth"/>
</dbReference>
<evidence type="ECO:0000256" key="2">
    <source>
        <dbReference type="ARBA" id="ARBA00022598"/>
    </source>
</evidence>
<keyword evidence="4" id="KW-0067">ATP-binding</keyword>
<dbReference type="InterPro" id="IPR033911">
    <property type="entry name" value="MetRS_core"/>
</dbReference>
<evidence type="ECO:0000313" key="12">
    <source>
        <dbReference type="Proteomes" id="UP000076420"/>
    </source>
</evidence>